<feature type="signal peptide" evidence="4">
    <location>
        <begin position="1"/>
        <end position="23"/>
    </location>
</feature>
<dbReference type="PANTHER" id="PTHR47199:SF2">
    <property type="entry name" value="PHOTOSYSTEM II STABILITY_ASSEMBLY FACTOR HCF136, CHLOROPLASTIC"/>
    <property type="match status" value="1"/>
</dbReference>
<evidence type="ECO:0000259" key="5">
    <source>
        <dbReference type="Pfam" id="PF14870"/>
    </source>
</evidence>
<keyword evidence="7" id="KW-1185">Reference proteome</keyword>
<dbReference type="OrthoDB" id="9767885at2"/>
<reference evidence="6 7" key="1">
    <citation type="submission" date="2019-03" db="EMBL/GenBank/DDBJ databases">
        <title>Paraburkholderia sp. 4M-K11, isolated from subtropical forest soil.</title>
        <authorList>
            <person name="Gao Z.-H."/>
            <person name="Qiu L.-H."/>
        </authorList>
    </citation>
    <scope>NUCLEOTIDE SEQUENCE [LARGE SCALE GENOMIC DNA]</scope>
    <source>
        <strain evidence="6 7">4M-K11</strain>
    </source>
</reference>
<dbReference type="InterPro" id="IPR015943">
    <property type="entry name" value="WD40/YVTN_repeat-like_dom_sf"/>
</dbReference>
<sequence>MKNTLPGLLMSAAVLGAALFAFSPRPLPAFPASTIAANHLQINGLAQAGSRTVAVGERGVILLSDDAGKSWRRATVTPDEASTLTQVFFVSPRIGVAVGHDGWILRTVDGGEHWQETHFDHRHSDPLLAIWGQANGPIFVIGSFGQLFVSHDEGATWTAGKTPTGDRHLNAIAGDGKGRIVIAGETGTLLVSNDDGATWDKRPSPYAGSLFGVLPLADGTWLAYGMRGNLVRSTDGGQTWAHVDSGVGVSYFGATQLPGGRLVLVGQGGAIVTSDDEGEHYAVRKAGGVQSLAAVLDEGQGRVLVAGEAGVTRWTVPAQTVPAPRDLANAAKLAGSNAPSRTAPDAPPSAPSNTPPHAPS</sequence>
<keyword evidence="4" id="KW-0732">Signal</keyword>
<dbReference type="AlphaFoldDB" id="A0A4R5M160"/>
<dbReference type="SUPFAM" id="SSF110296">
    <property type="entry name" value="Oligoxyloglucan reducing end-specific cellobiohydrolase"/>
    <property type="match status" value="1"/>
</dbReference>
<dbReference type="Pfam" id="PF14870">
    <property type="entry name" value="PSII_BNR"/>
    <property type="match status" value="1"/>
</dbReference>
<dbReference type="EMBL" id="SMRP01000026">
    <property type="protein sequence ID" value="TDG18937.1"/>
    <property type="molecule type" value="Genomic_DNA"/>
</dbReference>
<gene>
    <name evidence="6" type="ORF">EYW47_32890</name>
</gene>
<dbReference type="RefSeq" id="WP_133198989.1">
    <property type="nucleotide sequence ID" value="NZ_JBHUCW010000046.1"/>
</dbReference>
<accession>A0A4R5M160</accession>
<evidence type="ECO:0000313" key="7">
    <source>
        <dbReference type="Proteomes" id="UP000295722"/>
    </source>
</evidence>
<dbReference type="Pfam" id="PF02012">
    <property type="entry name" value="BNR"/>
    <property type="match status" value="1"/>
</dbReference>
<name>A0A4R5M160_9BURK</name>
<keyword evidence="2" id="KW-0604">Photosystem II</keyword>
<protein>
    <submittedName>
        <fullName evidence="6">Sialidase</fullName>
    </submittedName>
</protein>
<feature type="domain" description="Photosynthesis system II assembly factor Ycf48/Hcf136-like" evidence="5">
    <location>
        <begin position="48"/>
        <end position="107"/>
    </location>
</feature>
<dbReference type="InterPro" id="IPR028203">
    <property type="entry name" value="PSII_CF48-like_dom"/>
</dbReference>
<evidence type="ECO:0000256" key="2">
    <source>
        <dbReference type="ARBA" id="ARBA00023276"/>
    </source>
</evidence>
<evidence type="ECO:0000256" key="3">
    <source>
        <dbReference type="SAM" id="MobiDB-lite"/>
    </source>
</evidence>
<dbReference type="GO" id="GO:0009523">
    <property type="term" value="C:photosystem II"/>
    <property type="evidence" value="ECO:0007669"/>
    <property type="project" value="UniProtKB-KW"/>
</dbReference>
<dbReference type="GO" id="GO:0015979">
    <property type="term" value="P:photosynthesis"/>
    <property type="evidence" value="ECO:0007669"/>
    <property type="project" value="UniProtKB-KW"/>
</dbReference>
<dbReference type="InterPro" id="IPR002860">
    <property type="entry name" value="BNR_rpt"/>
</dbReference>
<dbReference type="Proteomes" id="UP000295722">
    <property type="component" value="Unassembled WGS sequence"/>
</dbReference>
<keyword evidence="1" id="KW-0602">Photosynthesis</keyword>
<comment type="caution">
    <text evidence="6">The sequence shown here is derived from an EMBL/GenBank/DDBJ whole genome shotgun (WGS) entry which is preliminary data.</text>
</comment>
<feature type="chain" id="PRO_5020370736" evidence="4">
    <location>
        <begin position="24"/>
        <end position="360"/>
    </location>
</feature>
<evidence type="ECO:0000256" key="1">
    <source>
        <dbReference type="ARBA" id="ARBA00022531"/>
    </source>
</evidence>
<feature type="compositionally biased region" description="Pro residues" evidence="3">
    <location>
        <begin position="345"/>
        <end position="360"/>
    </location>
</feature>
<dbReference type="CDD" id="cd15482">
    <property type="entry name" value="Sialidase_non-viral"/>
    <property type="match status" value="1"/>
</dbReference>
<evidence type="ECO:0000256" key="4">
    <source>
        <dbReference type="SAM" id="SignalP"/>
    </source>
</evidence>
<organism evidence="6 7">
    <name type="scientific">Paraburkholderia silviterrae</name>
    <dbReference type="NCBI Taxonomy" id="2528715"/>
    <lineage>
        <taxon>Bacteria</taxon>
        <taxon>Pseudomonadati</taxon>
        <taxon>Pseudomonadota</taxon>
        <taxon>Betaproteobacteria</taxon>
        <taxon>Burkholderiales</taxon>
        <taxon>Burkholderiaceae</taxon>
        <taxon>Paraburkholderia</taxon>
    </lineage>
</organism>
<dbReference type="PANTHER" id="PTHR47199">
    <property type="entry name" value="PHOTOSYSTEM II STABILITY/ASSEMBLY FACTOR HCF136, CHLOROPLASTIC"/>
    <property type="match status" value="1"/>
</dbReference>
<feature type="region of interest" description="Disordered" evidence="3">
    <location>
        <begin position="331"/>
        <end position="360"/>
    </location>
</feature>
<dbReference type="Gene3D" id="2.130.10.10">
    <property type="entry name" value="YVTN repeat-like/Quinoprotein amine dehydrogenase"/>
    <property type="match status" value="1"/>
</dbReference>
<proteinExistence type="predicted"/>
<evidence type="ECO:0000313" key="6">
    <source>
        <dbReference type="EMBL" id="TDG18937.1"/>
    </source>
</evidence>